<organism evidence="4 5">
    <name type="scientific">Seinonella peptonophila</name>
    <dbReference type="NCBI Taxonomy" id="112248"/>
    <lineage>
        <taxon>Bacteria</taxon>
        <taxon>Bacillati</taxon>
        <taxon>Bacillota</taxon>
        <taxon>Bacilli</taxon>
        <taxon>Bacillales</taxon>
        <taxon>Thermoactinomycetaceae</taxon>
        <taxon>Seinonella</taxon>
    </lineage>
</organism>
<feature type="active site" description="Proton acceptor" evidence="3">
    <location>
        <position position="69"/>
    </location>
</feature>
<dbReference type="GO" id="GO:0036218">
    <property type="term" value="F:dTTP diphosphatase activity"/>
    <property type="evidence" value="ECO:0007669"/>
    <property type="project" value="RHEA"/>
</dbReference>
<reference evidence="4 5" key="1">
    <citation type="submission" date="2016-11" db="EMBL/GenBank/DDBJ databases">
        <authorList>
            <person name="Jaros S."/>
            <person name="Januszkiewicz K."/>
            <person name="Wedrychowicz H."/>
        </authorList>
    </citation>
    <scope>NUCLEOTIDE SEQUENCE [LARGE SCALE GENOMIC DNA]</scope>
    <source>
        <strain evidence="4 5">DSM 44666</strain>
    </source>
</reference>
<dbReference type="PANTHER" id="PTHR43213">
    <property type="entry name" value="BIFUNCTIONAL DTTP/UTP PYROPHOSPHATASE/METHYLTRANSFERASE PROTEIN-RELATED"/>
    <property type="match status" value="1"/>
</dbReference>
<feature type="site" description="Important for substrate specificity" evidence="3">
    <location>
        <position position="11"/>
    </location>
</feature>
<evidence type="ECO:0000256" key="1">
    <source>
        <dbReference type="ARBA" id="ARBA00001968"/>
    </source>
</evidence>
<dbReference type="STRING" id="112248.SAMN05444392_101638"/>
<dbReference type="EC" id="3.6.1.9" evidence="3"/>
<dbReference type="Gene3D" id="3.90.950.10">
    <property type="match status" value="1"/>
</dbReference>
<evidence type="ECO:0000313" key="4">
    <source>
        <dbReference type="EMBL" id="SHE47861.1"/>
    </source>
</evidence>
<name>A0A1M4TTQ6_9BACL</name>
<keyword evidence="5" id="KW-1185">Reference proteome</keyword>
<dbReference type="OrthoDB" id="9807767at2"/>
<dbReference type="SUPFAM" id="SSF52972">
    <property type="entry name" value="ITPase-like"/>
    <property type="match status" value="1"/>
</dbReference>
<comment type="subcellular location">
    <subcellularLocation>
        <location evidence="3">Cytoplasm</location>
    </subcellularLocation>
</comment>
<dbReference type="InterPro" id="IPR003697">
    <property type="entry name" value="Maf-like"/>
</dbReference>
<comment type="catalytic activity">
    <reaction evidence="3">
        <text>dTTP + H2O = dTMP + diphosphate + H(+)</text>
        <dbReference type="Rhea" id="RHEA:28534"/>
        <dbReference type="ChEBI" id="CHEBI:15377"/>
        <dbReference type="ChEBI" id="CHEBI:15378"/>
        <dbReference type="ChEBI" id="CHEBI:33019"/>
        <dbReference type="ChEBI" id="CHEBI:37568"/>
        <dbReference type="ChEBI" id="CHEBI:63528"/>
        <dbReference type="EC" id="3.6.1.9"/>
    </reaction>
</comment>
<dbReference type="HAMAP" id="MF_00528">
    <property type="entry name" value="Maf"/>
    <property type="match status" value="1"/>
</dbReference>
<keyword evidence="2 3" id="KW-0378">Hydrolase</keyword>
<dbReference type="GO" id="GO:0009117">
    <property type="term" value="P:nucleotide metabolic process"/>
    <property type="evidence" value="ECO:0007669"/>
    <property type="project" value="UniProtKB-KW"/>
</dbReference>
<keyword evidence="3" id="KW-0963">Cytoplasm</keyword>
<dbReference type="RefSeq" id="WP_073151728.1">
    <property type="nucleotide sequence ID" value="NZ_FQVL01000001.1"/>
</dbReference>
<dbReference type="GO" id="GO:0036221">
    <property type="term" value="F:UTP diphosphatase activity"/>
    <property type="evidence" value="ECO:0007669"/>
    <property type="project" value="RHEA"/>
</dbReference>
<dbReference type="Proteomes" id="UP000184476">
    <property type="component" value="Unassembled WGS sequence"/>
</dbReference>
<comment type="caution">
    <text evidence="3">Lacks conserved residue(s) required for the propagation of feature annotation.</text>
</comment>
<keyword evidence="3" id="KW-0546">Nucleotide metabolism</keyword>
<protein>
    <recommendedName>
        <fullName evidence="3">dTTP/UTP pyrophosphatase</fullName>
        <shortName evidence="3">dTTPase/UTPase</shortName>
        <ecNumber evidence="3">3.6.1.9</ecNumber>
    </recommendedName>
    <alternativeName>
        <fullName evidence="3">Nucleoside triphosphate pyrophosphatase</fullName>
    </alternativeName>
    <alternativeName>
        <fullName evidence="3">Nucleotide pyrophosphatase</fullName>
        <shortName evidence="3">Nucleotide PPase</shortName>
    </alternativeName>
</protein>
<comment type="cofactor">
    <cofactor evidence="1 3">
        <name>a divalent metal cation</name>
        <dbReference type="ChEBI" id="CHEBI:60240"/>
    </cofactor>
</comment>
<sequence>MELVLASGSPRRRELLSQLGLHFTPVNYQVDETITNCSLTPEKIVQELSIRKAKAAQQDFTDALIIGADTIVFDGISILGKPKDQHEAIQMLTQLQGKEHQVYTGITLIELVDGVVKECKSGVRMTRVWMRTLLKSEIEEYVLTGEPMDKAGSYGIQGIGATLIDRIDGCYFNVVGLSLVLLQDLFRQIDKSMNQFR</sequence>
<proteinExistence type="inferred from homology"/>
<feature type="site" description="Important for substrate specificity" evidence="3">
    <location>
        <position position="157"/>
    </location>
</feature>
<comment type="catalytic activity">
    <reaction evidence="3">
        <text>UTP + H2O = UMP + diphosphate + H(+)</text>
        <dbReference type="Rhea" id="RHEA:29395"/>
        <dbReference type="ChEBI" id="CHEBI:15377"/>
        <dbReference type="ChEBI" id="CHEBI:15378"/>
        <dbReference type="ChEBI" id="CHEBI:33019"/>
        <dbReference type="ChEBI" id="CHEBI:46398"/>
        <dbReference type="ChEBI" id="CHEBI:57865"/>
        <dbReference type="EC" id="3.6.1.9"/>
    </reaction>
</comment>
<dbReference type="NCBIfam" id="TIGR00172">
    <property type="entry name" value="maf"/>
    <property type="match status" value="1"/>
</dbReference>
<accession>A0A1M4TTQ6</accession>
<dbReference type="InterPro" id="IPR029001">
    <property type="entry name" value="ITPase-like_fam"/>
</dbReference>
<evidence type="ECO:0000256" key="3">
    <source>
        <dbReference type="HAMAP-Rule" id="MF_00528"/>
    </source>
</evidence>
<feature type="site" description="Important for substrate specificity" evidence="3">
    <location>
        <position position="70"/>
    </location>
</feature>
<dbReference type="CDD" id="cd00555">
    <property type="entry name" value="Maf"/>
    <property type="match status" value="1"/>
</dbReference>
<dbReference type="PIRSF" id="PIRSF006305">
    <property type="entry name" value="Maf"/>
    <property type="match status" value="1"/>
</dbReference>
<dbReference type="Pfam" id="PF02545">
    <property type="entry name" value="Maf"/>
    <property type="match status" value="1"/>
</dbReference>
<evidence type="ECO:0000256" key="2">
    <source>
        <dbReference type="ARBA" id="ARBA00022801"/>
    </source>
</evidence>
<dbReference type="EMBL" id="FQVL01000001">
    <property type="protein sequence ID" value="SHE47861.1"/>
    <property type="molecule type" value="Genomic_DNA"/>
</dbReference>
<dbReference type="GO" id="GO:0005737">
    <property type="term" value="C:cytoplasm"/>
    <property type="evidence" value="ECO:0007669"/>
    <property type="project" value="UniProtKB-SubCell"/>
</dbReference>
<dbReference type="PANTHER" id="PTHR43213:SF5">
    <property type="entry name" value="BIFUNCTIONAL DTTP_UTP PYROPHOSPHATASE_METHYLTRANSFERASE PROTEIN-RELATED"/>
    <property type="match status" value="1"/>
</dbReference>
<dbReference type="AlphaFoldDB" id="A0A1M4TTQ6"/>
<comment type="similarity">
    <text evidence="3">Belongs to the Maf family. YhdE subfamily.</text>
</comment>
<comment type="function">
    <text evidence="3">Nucleoside triphosphate pyrophosphatase that hydrolyzes dTTP and UTP. May have a dual role in cell division arrest and in preventing the incorporation of modified nucleotides into cellular nucleic acids.</text>
</comment>
<evidence type="ECO:0000313" key="5">
    <source>
        <dbReference type="Proteomes" id="UP000184476"/>
    </source>
</evidence>
<gene>
    <name evidence="4" type="ORF">SAMN05444392_101638</name>
</gene>